<organism evidence="2 3">
    <name type="scientific">Pelobates cultripes</name>
    <name type="common">Western spadefoot toad</name>
    <dbReference type="NCBI Taxonomy" id="61616"/>
    <lineage>
        <taxon>Eukaryota</taxon>
        <taxon>Metazoa</taxon>
        <taxon>Chordata</taxon>
        <taxon>Craniata</taxon>
        <taxon>Vertebrata</taxon>
        <taxon>Euteleostomi</taxon>
        <taxon>Amphibia</taxon>
        <taxon>Batrachia</taxon>
        <taxon>Anura</taxon>
        <taxon>Pelobatoidea</taxon>
        <taxon>Pelobatidae</taxon>
        <taxon>Pelobates</taxon>
    </lineage>
</organism>
<gene>
    <name evidence="2" type="ORF">PECUL_23A001085</name>
</gene>
<keyword evidence="3" id="KW-1185">Reference proteome</keyword>
<evidence type="ECO:0000313" key="3">
    <source>
        <dbReference type="Proteomes" id="UP001295444"/>
    </source>
</evidence>
<dbReference type="EMBL" id="OW240919">
    <property type="protein sequence ID" value="CAH2310426.1"/>
    <property type="molecule type" value="Genomic_DNA"/>
</dbReference>
<accession>A0AAD1SSQ8</accession>
<protein>
    <submittedName>
        <fullName evidence="2">Uncharacterized protein</fullName>
    </submittedName>
</protein>
<feature type="compositionally biased region" description="Polar residues" evidence="1">
    <location>
        <begin position="141"/>
        <end position="154"/>
    </location>
</feature>
<dbReference type="AlphaFoldDB" id="A0AAD1SSQ8"/>
<name>A0AAD1SSQ8_PELCU</name>
<proteinExistence type="predicted"/>
<feature type="region of interest" description="Disordered" evidence="1">
    <location>
        <begin position="106"/>
        <end position="160"/>
    </location>
</feature>
<evidence type="ECO:0000256" key="1">
    <source>
        <dbReference type="SAM" id="MobiDB-lite"/>
    </source>
</evidence>
<reference evidence="2" key="1">
    <citation type="submission" date="2022-03" db="EMBL/GenBank/DDBJ databases">
        <authorList>
            <person name="Alioto T."/>
            <person name="Alioto T."/>
            <person name="Gomez Garrido J."/>
        </authorList>
    </citation>
    <scope>NUCLEOTIDE SEQUENCE</scope>
</reference>
<dbReference type="Proteomes" id="UP001295444">
    <property type="component" value="Chromosome 08"/>
</dbReference>
<sequence>MATLEAGTITSKPQTPTQEETQPQSEQQGYEQTAPPYPDFSKLATKQDIKALLADFRQTWAADIAVIQTDLQMVTDRVHSTEEDIIDVKQAVSHMGDSLQEIGHIGGELQPPTPRVREPTTHPSPPHPPWLGEHQARASLSPKSSVGNNCSPPHSRTARCPLRVFTAPQNTKDPNQISPVGSPAQDLVATKMQNAQRHTLTLKVHSKYQRYSSQPDLQLP</sequence>
<feature type="compositionally biased region" description="Low complexity" evidence="1">
    <location>
        <begin position="13"/>
        <end position="28"/>
    </location>
</feature>
<feature type="region of interest" description="Disordered" evidence="1">
    <location>
        <begin position="1"/>
        <end position="42"/>
    </location>
</feature>
<evidence type="ECO:0000313" key="2">
    <source>
        <dbReference type="EMBL" id="CAH2310426.1"/>
    </source>
</evidence>